<evidence type="ECO:0000256" key="10">
    <source>
        <dbReference type="PIRNR" id="PIRNR006268"/>
    </source>
</evidence>
<feature type="signal peptide" evidence="12">
    <location>
        <begin position="1"/>
        <end position="18"/>
    </location>
</feature>
<dbReference type="PIRSF" id="PIRSF006268">
    <property type="entry name" value="ApbE"/>
    <property type="match status" value="1"/>
</dbReference>
<organism evidence="13 14">
    <name type="scientific">Saprospira grandis (strain Lewin)</name>
    <dbReference type="NCBI Taxonomy" id="984262"/>
    <lineage>
        <taxon>Bacteria</taxon>
        <taxon>Pseudomonadati</taxon>
        <taxon>Bacteroidota</taxon>
        <taxon>Saprospiria</taxon>
        <taxon>Saprospirales</taxon>
        <taxon>Saprospiraceae</taxon>
        <taxon>Saprospira</taxon>
    </lineage>
</organism>
<feature type="binding site" evidence="11">
    <location>
        <position position="166"/>
    </location>
    <ligand>
        <name>Mg(2+)</name>
        <dbReference type="ChEBI" id="CHEBI:18420"/>
    </ligand>
</feature>
<keyword evidence="13" id="KW-0449">Lipoprotein</keyword>
<dbReference type="EMBL" id="CP002831">
    <property type="protein sequence ID" value="AFC24913.1"/>
    <property type="molecule type" value="Genomic_DNA"/>
</dbReference>
<keyword evidence="12" id="KW-0732">Signal</keyword>
<feature type="binding site" evidence="11">
    <location>
        <position position="283"/>
    </location>
    <ligand>
        <name>Mg(2+)</name>
        <dbReference type="ChEBI" id="CHEBI:18420"/>
    </ligand>
</feature>
<dbReference type="Proteomes" id="UP000007519">
    <property type="component" value="Chromosome"/>
</dbReference>
<comment type="cofactor">
    <cofactor evidence="11">
        <name>Mg(2+)</name>
        <dbReference type="ChEBI" id="CHEBI:18420"/>
    </cofactor>
    <cofactor evidence="11">
        <name>Mn(2+)</name>
        <dbReference type="ChEBI" id="CHEBI:29035"/>
    </cofactor>
    <text evidence="11">Magnesium. Can also use manganese.</text>
</comment>
<keyword evidence="3 10" id="KW-0285">Flavoprotein</keyword>
<evidence type="ECO:0000313" key="14">
    <source>
        <dbReference type="Proteomes" id="UP000007519"/>
    </source>
</evidence>
<gene>
    <name evidence="13" type="primary">apbE</name>
    <name evidence="13" type="ordered locus">SGRA_2184</name>
</gene>
<evidence type="ECO:0000256" key="12">
    <source>
        <dbReference type="SAM" id="SignalP"/>
    </source>
</evidence>
<evidence type="ECO:0000256" key="11">
    <source>
        <dbReference type="PIRSR" id="PIRSR006268-2"/>
    </source>
</evidence>
<evidence type="ECO:0000256" key="2">
    <source>
        <dbReference type="ARBA" id="ARBA00016337"/>
    </source>
</evidence>
<evidence type="ECO:0000256" key="5">
    <source>
        <dbReference type="ARBA" id="ARBA00022723"/>
    </source>
</evidence>
<feature type="chain" id="PRO_5039891209" description="FAD:protein FMN transferase" evidence="12">
    <location>
        <begin position="19"/>
        <end position="327"/>
    </location>
</feature>
<dbReference type="Gene3D" id="3.10.520.10">
    <property type="entry name" value="ApbE-like domains"/>
    <property type="match status" value="1"/>
</dbReference>
<dbReference type="EC" id="2.7.1.180" evidence="1 10"/>
<keyword evidence="4 10" id="KW-0808">Transferase</keyword>
<evidence type="ECO:0000256" key="7">
    <source>
        <dbReference type="ARBA" id="ARBA00022842"/>
    </source>
</evidence>
<proteinExistence type="inferred from homology"/>
<protein>
    <recommendedName>
        <fullName evidence="2 10">FAD:protein FMN transferase</fullName>
        <ecNumber evidence="1 10">2.7.1.180</ecNumber>
    </recommendedName>
    <alternativeName>
        <fullName evidence="8 10">Flavin transferase</fullName>
    </alternativeName>
</protein>
<evidence type="ECO:0000256" key="6">
    <source>
        <dbReference type="ARBA" id="ARBA00022827"/>
    </source>
</evidence>
<dbReference type="HOGENOM" id="CLU_044403_5_1_10"/>
<accession>H6L386</accession>
<dbReference type="KEGG" id="sgn:SGRA_2184"/>
<keyword evidence="5 10" id="KW-0479">Metal-binding</keyword>
<dbReference type="PANTHER" id="PTHR30040">
    <property type="entry name" value="THIAMINE BIOSYNTHESIS LIPOPROTEIN APBE"/>
    <property type="match status" value="1"/>
</dbReference>
<dbReference type="InterPro" id="IPR003374">
    <property type="entry name" value="ApbE-like_sf"/>
</dbReference>
<evidence type="ECO:0000256" key="8">
    <source>
        <dbReference type="ARBA" id="ARBA00031306"/>
    </source>
</evidence>
<dbReference type="PANTHER" id="PTHR30040:SF2">
    <property type="entry name" value="FAD:PROTEIN FMN TRANSFERASE"/>
    <property type="match status" value="1"/>
</dbReference>
<dbReference type="GO" id="GO:0046872">
    <property type="term" value="F:metal ion binding"/>
    <property type="evidence" value="ECO:0007669"/>
    <property type="project" value="UniProtKB-UniRule"/>
</dbReference>
<dbReference type="STRING" id="984262.SGRA_2184"/>
<reference evidence="13 14" key="1">
    <citation type="journal article" date="2012" name="Stand. Genomic Sci.">
        <title>Complete genome sequencing and analysis of Saprospira grandis str. Lewin, a predatory marine bacterium.</title>
        <authorList>
            <person name="Saw J.H."/>
            <person name="Yuryev A."/>
            <person name="Kanbe M."/>
            <person name="Hou S."/>
            <person name="Young A.G."/>
            <person name="Aizawa S."/>
            <person name="Alam M."/>
        </authorList>
    </citation>
    <scope>NUCLEOTIDE SEQUENCE [LARGE SCALE GENOMIC DNA]</scope>
    <source>
        <strain evidence="13 14">Lewin</strain>
    </source>
</reference>
<comment type="catalytic activity">
    <reaction evidence="9 10">
        <text>L-threonyl-[protein] + FAD = FMN-L-threonyl-[protein] + AMP + H(+)</text>
        <dbReference type="Rhea" id="RHEA:36847"/>
        <dbReference type="Rhea" id="RHEA-COMP:11060"/>
        <dbReference type="Rhea" id="RHEA-COMP:11061"/>
        <dbReference type="ChEBI" id="CHEBI:15378"/>
        <dbReference type="ChEBI" id="CHEBI:30013"/>
        <dbReference type="ChEBI" id="CHEBI:57692"/>
        <dbReference type="ChEBI" id="CHEBI:74257"/>
        <dbReference type="ChEBI" id="CHEBI:456215"/>
        <dbReference type="EC" id="2.7.1.180"/>
    </reaction>
</comment>
<dbReference type="GO" id="GO:0016740">
    <property type="term" value="F:transferase activity"/>
    <property type="evidence" value="ECO:0007669"/>
    <property type="project" value="UniProtKB-UniRule"/>
</dbReference>
<dbReference type="Pfam" id="PF02424">
    <property type="entry name" value="ApbE"/>
    <property type="match status" value="1"/>
</dbReference>
<evidence type="ECO:0000313" key="13">
    <source>
        <dbReference type="EMBL" id="AFC24913.1"/>
    </source>
</evidence>
<name>H6L386_SAPGL</name>
<dbReference type="SUPFAM" id="SSF143631">
    <property type="entry name" value="ApbE-like"/>
    <property type="match status" value="1"/>
</dbReference>
<feature type="binding site" evidence="11">
    <location>
        <position position="279"/>
    </location>
    <ligand>
        <name>Mg(2+)</name>
        <dbReference type="ChEBI" id="CHEBI:18420"/>
    </ligand>
</feature>
<dbReference type="InterPro" id="IPR024932">
    <property type="entry name" value="ApbE"/>
</dbReference>
<evidence type="ECO:0000256" key="1">
    <source>
        <dbReference type="ARBA" id="ARBA00011955"/>
    </source>
</evidence>
<comment type="similarity">
    <text evidence="10">Belongs to the ApbE family.</text>
</comment>
<dbReference type="OrthoDB" id="9778595at2"/>
<evidence type="ECO:0000256" key="9">
    <source>
        <dbReference type="ARBA" id="ARBA00048540"/>
    </source>
</evidence>
<evidence type="ECO:0000256" key="3">
    <source>
        <dbReference type="ARBA" id="ARBA00022630"/>
    </source>
</evidence>
<keyword evidence="6 10" id="KW-0274">FAD</keyword>
<keyword evidence="7 10" id="KW-0460">Magnesium</keyword>
<keyword evidence="14" id="KW-1185">Reference proteome</keyword>
<dbReference type="AlphaFoldDB" id="H6L386"/>
<sequence>MRLYFLFFLLFASWPLSAQKLAQKQFQLMGCWFEVKVFAQEEEEAQAALAAGIAEMQRIEALISSWQPNSATSQINAQAGQQAVRVPTELLALIQRAKKISALTDGAFDISFAPKNSPWQFEGQTLEKWPKTPPKASSANWQNIQVDELAQTVFLPDSLMQIGFGGLGKGYAADRAKALMQKMPGVTAGLVNASGDLNCWGQPPGKAGWNIQILSPDKQAPPLGYLQLNGQALVSSGDYEKFFYYQGRRYAHIINPKTGLPTQGIQSASVLCPSAELADALATALFVLGPDKGLALIDQLEQIEAFIWLSDNSYRCSKNIEIKRDEK</sequence>
<dbReference type="RefSeq" id="WP_015692529.1">
    <property type="nucleotide sequence ID" value="NC_016940.1"/>
</dbReference>
<dbReference type="eggNOG" id="COG1477">
    <property type="taxonomic scope" value="Bacteria"/>
</dbReference>
<evidence type="ECO:0000256" key="4">
    <source>
        <dbReference type="ARBA" id="ARBA00022679"/>
    </source>
</evidence>